<dbReference type="Proteomes" id="UP000271125">
    <property type="component" value="Unassembled WGS sequence"/>
</dbReference>
<dbReference type="SUPFAM" id="SSF56925">
    <property type="entry name" value="OMPA-like"/>
    <property type="match status" value="1"/>
</dbReference>
<sequence>MSPKFNTLCILFIILCSFFANTIYGENQNLSNSIHKGAQALQFQINKDFTLSSFQGSLVSYKWNSSDKTAWRIGLNLYAEKQECSSDNTYQDTLTSEGDDNRKSCGIGITTQYVIYPYPEKDIQFYYGIGPIANYNYGKIKQKDIHISEPDERVISTTSKRISWSVGASLIAGLEWFVKKNISIHTEYGISLKYEKYKETSHKKCSDSSDEREITNSAKRYLLNPMKVRFGLSVYF</sequence>
<evidence type="ECO:0000313" key="1">
    <source>
        <dbReference type="EMBL" id="RKX69797.1"/>
    </source>
</evidence>
<accession>A0A660SGG7</accession>
<dbReference type="EMBL" id="QNBD01000169">
    <property type="protein sequence ID" value="RKX69797.1"/>
    <property type="molecule type" value="Genomic_DNA"/>
</dbReference>
<dbReference type="AlphaFoldDB" id="A0A660SGG7"/>
<gene>
    <name evidence="1" type="ORF">DRP43_04025</name>
</gene>
<evidence type="ECO:0008006" key="3">
    <source>
        <dbReference type="Google" id="ProtNLM"/>
    </source>
</evidence>
<evidence type="ECO:0000313" key="2">
    <source>
        <dbReference type="Proteomes" id="UP000271125"/>
    </source>
</evidence>
<organism evidence="1 2">
    <name type="scientific">candidate division TA06 bacterium</name>
    <dbReference type="NCBI Taxonomy" id="2250710"/>
    <lineage>
        <taxon>Bacteria</taxon>
        <taxon>Bacteria division TA06</taxon>
    </lineage>
</organism>
<dbReference type="Gene3D" id="2.40.160.20">
    <property type="match status" value="1"/>
</dbReference>
<comment type="caution">
    <text evidence="1">The sequence shown here is derived from an EMBL/GenBank/DDBJ whole genome shotgun (WGS) entry which is preliminary data.</text>
</comment>
<name>A0A660SGG7_UNCT6</name>
<protein>
    <recommendedName>
        <fullName evidence="3">Outer membrane protein beta-barrel domain-containing protein</fullName>
    </recommendedName>
</protein>
<proteinExistence type="predicted"/>
<dbReference type="InterPro" id="IPR011250">
    <property type="entry name" value="OMP/PagP_B-barrel"/>
</dbReference>
<reference evidence="1 2" key="1">
    <citation type="submission" date="2018-06" db="EMBL/GenBank/DDBJ databases">
        <title>Extensive metabolic versatility and redundancy in microbially diverse, dynamic hydrothermal sediments.</title>
        <authorList>
            <person name="Dombrowski N."/>
            <person name="Teske A."/>
            <person name="Baker B.J."/>
        </authorList>
    </citation>
    <scope>NUCLEOTIDE SEQUENCE [LARGE SCALE GENOMIC DNA]</scope>
    <source>
        <strain evidence="1">B10_G13</strain>
    </source>
</reference>